<organism evidence="14 15">
    <name type="scientific">Kibdelosporangium banguiense</name>
    <dbReference type="NCBI Taxonomy" id="1365924"/>
    <lineage>
        <taxon>Bacteria</taxon>
        <taxon>Bacillati</taxon>
        <taxon>Actinomycetota</taxon>
        <taxon>Actinomycetes</taxon>
        <taxon>Pseudonocardiales</taxon>
        <taxon>Pseudonocardiaceae</taxon>
        <taxon>Kibdelosporangium</taxon>
    </lineage>
</organism>
<keyword evidence="11 13" id="KW-0472">Membrane</keyword>
<evidence type="ECO:0000256" key="4">
    <source>
        <dbReference type="ARBA" id="ARBA00022475"/>
    </source>
</evidence>
<keyword evidence="5" id="KW-0349">Heme</keyword>
<evidence type="ECO:0000256" key="5">
    <source>
        <dbReference type="ARBA" id="ARBA00022617"/>
    </source>
</evidence>
<dbReference type="Pfam" id="PF01654">
    <property type="entry name" value="Cyt_bd_oxida_I"/>
    <property type="match status" value="1"/>
</dbReference>
<dbReference type="EMBL" id="JAGINW010000001">
    <property type="protein sequence ID" value="MBP2320766.1"/>
    <property type="molecule type" value="Genomic_DNA"/>
</dbReference>
<evidence type="ECO:0000256" key="9">
    <source>
        <dbReference type="ARBA" id="ARBA00022989"/>
    </source>
</evidence>
<keyword evidence="8" id="KW-0249">Electron transport</keyword>
<evidence type="ECO:0000313" key="14">
    <source>
        <dbReference type="EMBL" id="MBP2320766.1"/>
    </source>
</evidence>
<keyword evidence="9 13" id="KW-1133">Transmembrane helix</keyword>
<reference evidence="14 15" key="1">
    <citation type="submission" date="2021-03" db="EMBL/GenBank/DDBJ databases">
        <title>Sequencing the genomes of 1000 actinobacteria strains.</title>
        <authorList>
            <person name="Klenk H.-P."/>
        </authorList>
    </citation>
    <scope>NUCLEOTIDE SEQUENCE [LARGE SCALE GENOMIC DNA]</scope>
    <source>
        <strain evidence="14 15">DSM 46670</strain>
    </source>
</reference>
<comment type="caution">
    <text evidence="14">The sequence shown here is derived from an EMBL/GenBank/DDBJ whole genome shotgun (WGS) entry which is preliminary data.</text>
</comment>
<evidence type="ECO:0000256" key="13">
    <source>
        <dbReference type="SAM" id="Phobius"/>
    </source>
</evidence>
<evidence type="ECO:0000256" key="3">
    <source>
        <dbReference type="ARBA" id="ARBA00022448"/>
    </source>
</evidence>
<comment type="similarity">
    <text evidence="2">Belongs to the cytochrome ubiquinol oxidase subunit 1 family.</text>
</comment>
<evidence type="ECO:0000256" key="6">
    <source>
        <dbReference type="ARBA" id="ARBA00022692"/>
    </source>
</evidence>
<keyword evidence="10" id="KW-0408">Iron</keyword>
<proteinExistence type="inferred from homology"/>
<keyword evidence="6 13" id="KW-0812">Transmembrane</keyword>
<keyword evidence="15" id="KW-1185">Reference proteome</keyword>
<dbReference type="RefSeq" id="WP_209635215.1">
    <property type="nucleotide sequence ID" value="NZ_JAGINW010000001.1"/>
</dbReference>
<feature type="compositionally biased region" description="Basic and acidic residues" evidence="12">
    <location>
        <begin position="143"/>
        <end position="154"/>
    </location>
</feature>
<keyword evidence="7" id="KW-0479">Metal-binding</keyword>
<keyword evidence="3" id="KW-0813">Transport</keyword>
<evidence type="ECO:0000256" key="10">
    <source>
        <dbReference type="ARBA" id="ARBA00023004"/>
    </source>
</evidence>
<feature type="region of interest" description="Disordered" evidence="12">
    <location>
        <begin position="132"/>
        <end position="154"/>
    </location>
</feature>
<comment type="subcellular location">
    <subcellularLocation>
        <location evidence="1">Cell membrane</location>
        <topology evidence="1">Multi-pass membrane protein</topology>
    </subcellularLocation>
</comment>
<evidence type="ECO:0000256" key="8">
    <source>
        <dbReference type="ARBA" id="ARBA00022982"/>
    </source>
</evidence>
<keyword evidence="4" id="KW-1003">Cell membrane</keyword>
<name>A0ABS4T8X4_9PSEU</name>
<accession>A0ABS4T8X4</accession>
<evidence type="ECO:0000256" key="11">
    <source>
        <dbReference type="ARBA" id="ARBA00023136"/>
    </source>
</evidence>
<dbReference type="PANTHER" id="PTHR30365:SF14">
    <property type="entry name" value="CYTOCHROME BD MENAQUINOL OXIDASE SUBUNIT I-RELATED"/>
    <property type="match status" value="1"/>
</dbReference>
<protein>
    <submittedName>
        <fullName evidence="14">Cytochrome bd-type quinol oxidase subunit 1</fullName>
    </submittedName>
</protein>
<dbReference type="InterPro" id="IPR002585">
    <property type="entry name" value="Cyt-d_ubiquinol_oxidase_su_1"/>
</dbReference>
<dbReference type="Proteomes" id="UP001519332">
    <property type="component" value="Unassembled WGS sequence"/>
</dbReference>
<dbReference type="PANTHER" id="PTHR30365">
    <property type="entry name" value="CYTOCHROME D UBIQUINOL OXIDASE"/>
    <property type="match status" value="1"/>
</dbReference>
<dbReference type="InterPro" id="IPR035906">
    <property type="entry name" value="MetI-like_sf"/>
</dbReference>
<evidence type="ECO:0000256" key="2">
    <source>
        <dbReference type="ARBA" id="ARBA00009819"/>
    </source>
</evidence>
<evidence type="ECO:0000256" key="1">
    <source>
        <dbReference type="ARBA" id="ARBA00004651"/>
    </source>
</evidence>
<evidence type="ECO:0000256" key="12">
    <source>
        <dbReference type="SAM" id="MobiDB-lite"/>
    </source>
</evidence>
<sequence>MPTYGSGDHRPLLQNPVGYRMDNGVARLTDFGALLSNPSLWDALGHVLTAGLVAAGFFMAGVSAYHFIRRTPEAEFFRRSMRLGLAVAAIAVVFLINFGFGQFEVLNQVQPAKLGDAAQRAAIQAAGGARFGPGDYLPPHGRRWPETPRRQWLS</sequence>
<feature type="transmembrane region" description="Helical" evidence="13">
    <location>
        <begin position="80"/>
        <end position="100"/>
    </location>
</feature>
<gene>
    <name evidence="14" type="ORF">JOF56_001151</name>
</gene>
<feature type="transmembrane region" description="Helical" evidence="13">
    <location>
        <begin position="43"/>
        <end position="68"/>
    </location>
</feature>
<dbReference type="Gene3D" id="1.10.3720.10">
    <property type="entry name" value="MetI-like"/>
    <property type="match status" value="1"/>
</dbReference>
<evidence type="ECO:0000256" key="7">
    <source>
        <dbReference type="ARBA" id="ARBA00022723"/>
    </source>
</evidence>
<evidence type="ECO:0000313" key="15">
    <source>
        <dbReference type="Proteomes" id="UP001519332"/>
    </source>
</evidence>